<evidence type="ECO:0000259" key="7">
    <source>
        <dbReference type="PROSITE" id="PS50157"/>
    </source>
</evidence>
<dbReference type="SUPFAM" id="SSF57667">
    <property type="entry name" value="beta-beta-alpha zinc fingers"/>
    <property type="match status" value="1"/>
</dbReference>
<evidence type="ECO:0000256" key="6">
    <source>
        <dbReference type="SAM" id="MobiDB-lite"/>
    </source>
</evidence>
<dbReference type="GO" id="GO:0005634">
    <property type="term" value="C:nucleus"/>
    <property type="evidence" value="ECO:0007669"/>
    <property type="project" value="TreeGrafter"/>
</dbReference>
<dbReference type="GO" id="GO:0008270">
    <property type="term" value="F:zinc ion binding"/>
    <property type="evidence" value="ECO:0007669"/>
    <property type="project" value="UniProtKB-KW"/>
</dbReference>
<dbReference type="PANTHER" id="PTHR24403">
    <property type="entry name" value="ZINC FINGER PROTEIN"/>
    <property type="match status" value="1"/>
</dbReference>
<feature type="domain" description="C2H2-type" evidence="7">
    <location>
        <begin position="5"/>
        <end position="33"/>
    </location>
</feature>
<feature type="compositionally biased region" description="Basic and acidic residues" evidence="6">
    <location>
        <begin position="54"/>
        <end position="65"/>
    </location>
</feature>
<evidence type="ECO:0000313" key="8">
    <source>
        <dbReference type="EMBL" id="KAK7095593.1"/>
    </source>
</evidence>
<gene>
    <name evidence="8" type="ORF">V1264_005921</name>
</gene>
<dbReference type="GO" id="GO:0010468">
    <property type="term" value="P:regulation of gene expression"/>
    <property type="evidence" value="ECO:0007669"/>
    <property type="project" value="TreeGrafter"/>
</dbReference>
<keyword evidence="9" id="KW-1185">Reference proteome</keyword>
<accession>A0AAN9AYK3</accession>
<evidence type="ECO:0000313" key="9">
    <source>
        <dbReference type="Proteomes" id="UP001374579"/>
    </source>
</evidence>
<feature type="domain" description="C2H2-type" evidence="7">
    <location>
        <begin position="34"/>
        <end position="63"/>
    </location>
</feature>
<dbReference type="SMART" id="SM00355">
    <property type="entry name" value="ZnF_C2H2"/>
    <property type="match status" value="2"/>
</dbReference>
<evidence type="ECO:0000256" key="5">
    <source>
        <dbReference type="PROSITE-ProRule" id="PRU00042"/>
    </source>
</evidence>
<dbReference type="EMBL" id="JBAMIC010000017">
    <property type="protein sequence ID" value="KAK7095593.1"/>
    <property type="molecule type" value="Genomic_DNA"/>
</dbReference>
<dbReference type="Proteomes" id="UP001374579">
    <property type="component" value="Unassembled WGS sequence"/>
</dbReference>
<proteinExistence type="predicted"/>
<evidence type="ECO:0000256" key="4">
    <source>
        <dbReference type="ARBA" id="ARBA00022833"/>
    </source>
</evidence>
<organism evidence="8 9">
    <name type="scientific">Littorina saxatilis</name>
    <dbReference type="NCBI Taxonomy" id="31220"/>
    <lineage>
        <taxon>Eukaryota</taxon>
        <taxon>Metazoa</taxon>
        <taxon>Spiralia</taxon>
        <taxon>Lophotrochozoa</taxon>
        <taxon>Mollusca</taxon>
        <taxon>Gastropoda</taxon>
        <taxon>Caenogastropoda</taxon>
        <taxon>Littorinimorpha</taxon>
        <taxon>Littorinoidea</taxon>
        <taxon>Littorinidae</taxon>
        <taxon>Littorina</taxon>
    </lineage>
</organism>
<feature type="compositionally biased region" description="Acidic residues" evidence="6">
    <location>
        <begin position="97"/>
        <end position="124"/>
    </location>
</feature>
<feature type="region of interest" description="Disordered" evidence="6">
    <location>
        <begin position="54"/>
        <end position="151"/>
    </location>
</feature>
<dbReference type="AlphaFoldDB" id="A0AAN9AYK3"/>
<feature type="compositionally biased region" description="Basic residues" evidence="6">
    <location>
        <begin position="14"/>
        <end position="28"/>
    </location>
</feature>
<dbReference type="PROSITE" id="PS00028">
    <property type="entry name" value="ZINC_FINGER_C2H2_1"/>
    <property type="match status" value="2"/>
</dbReference>
<dbReference type="PROSITE" id="PS50157">
    <property type="entry name" value="ZINC_FINGER_C2H2_2"/>
    <property type="match status" value="2"/>
</dbReference>
<sequence length="165" mass="19442">MAPDYKCDQCGKNFSRRTNRDRHKRNQHKNSFSHVCDRCGRAFCRTDALQRHLQGHERADKRPQEPAEIQPPVKKVKVKEQAAREERMEDGNREEEKEKEEEEEQAVEEKEEENQAMAEEEEGGEERAMEEVEEAPVSLWDEEPLETVTLPEDCDAALYELYKEH</sequence>
<keyword evidence="2" id="KW-0677">Repeat</keyword>
<comment type="caution">
    <text evidence="8">The sequence shown here is derived from an EMBL/GenBank/DDBJ whole genome shotgun (WGS) entry which is preliminary data.</text>
</comment>
<feature type="region of interest" description="Disordered" evidence="6">
    <location>
        <begin position="1"/>
        <end position="31"/>
    </location>
</feature>
<protein>
    <recommendedName>
        <fullName evidence="7">C2H2-type domain-containing protein</fullName>
    </recommendedName>
</protein>
<dbReference type="Pfam" id="PF00096">
    <property type="entry name" value="zf-C2H2"/>
    <property type="match status" value="2"/>
</dbReference>
<dbReference type="PANTHER" id="PTHR24403:SF67">
    <property type="entry name" value="FI01116P-RELATED"/>
    <property type="match status" value="1"/>
</dbReference>
<keyword evidence="3 5" id="KW-0863">Zinc-finger</keyword>
<dbReference type="InterPro" id="IPR013087">
    <property type="entry name" value="Znf_C2H2_type"/>
</dbReference>
<evidence type="ECO:0000256" key="1">
    <source>
        <dbReference type="ARBA" id="ARBA00022723"/>
    </source>
</evidence>
<dbReference type="FunFam" id="3.30.160.60:FF:000100">
    <property type="entry name" value="Zinc finger 45-like"/>
    <property type="match status" value="1"/>
</dbReference>
<reference evidence="8 9" key="1">
    <citation type="submission" date="2024-02" db="EMBL/GenBank/DDBJ databases">
        <title>Chromosome-scale genome assembly of the rough periwinkle Littorina saxatilis.</title>
        <authorList>
            <person name="De Jode A."/>
            <person name="Faria R."/>
            <person name="Formenti G."/>
            <person name="Sims Y."/>
            <person name="Smith T.P."/>
            <person name="Tracey A."/>
            <person name="Wood J.M.D."/>
            <person name="Zagrodzka Z.B."/>
            <person name="Johannesson K."/>
            <person name="Butlin R.K."/>
            <person name="Leder E.H."/>
        </authorList>
    </citation>
    <scope>NUCLEOTIDE SEQUENCE [LARGE SCALE GENOMIC DNA]</scope>
    <source>
        <strain evidence="8">Snail1</strain>
        <tissue evidence="8">Muscle</tissue>
    </source>
</reference>
<dbReference type="InterPro" id="IPR036236">
    <property type="entry name" value="Znf_C2H2_sf"/>
</dbReference>
<feature type="compositionally biased region" description="Basic and acidic residues" evidence="6">
    <location>
        <begin position="78"/>
        <end position="96"/>
    </location>
</feature>
<name>A0AAN9AYK3_9CAEN</name>
<dbReference type="InterPro" id="IPR050688">
    <property type="entry name" value="Zinc_finger/UBP_domain"/>
</dbReference>
<evidence type="ECO:0000256" key="2">
    <source>
        <dbReference type="ARBA" id="ARBA00022737"/>
    </source>
</evidence>
<dbReference type="Gene3D" id="3.30.160.60">
    <property type="entry name" value="Classic Zinc Finger"/>
    <property type="match status" value="2"/>
</dbReference>
<evidence type="ECO:0000256" key="3">
    <source>
        <dbReference type="ARBA" id="ARBA00022771"/>
    </source>
</evidence>
<keyword evidence="4" id="KW-0862">Zinc</keyword>
<keyword evidence="1" id="KW-0479">Metal-binding</keyword>